<evidence type="ECO:0000313" key="2">
    <source>
        <dbReference type="Proteomes" id="UP000053097"/>
    </source>
</evidence>
<gene>
    <name evidence="1" type="ORF">X777_16707</name>
</gene>
<evidence type="ECO:0000313" key="1">
    <source>
        <dbReference type="EMBL" id="EZA47050.1"/>
    </source>
</evidence>
<dbReference type="Proteomes" id="UP000053097">
    <property type="component" value="Unassembled WGS sequence"/>
</dbReference>
<dbReference type="EMBL" id="KK107965">
    <property type="protein sequence ID" value="EZA47050.1"/>
    <property type="molecule type" value="Genomic_DNA"/>
</dbReference>
<reference evidence="1 2" key="1">
    <citation type="journal article" date="2014" name="Curr. Biol.">
        <title>The genome of the clonal raider ant Cerapachys biroi.</title>
        <authorList>
            <person name="Oxley P.R."/>
            <person name="Ji L."/>
            <person name="Fetter-Pruneda I."/>
            <person name="McKenzie S.K."/>
            <person name="Li C."/>
            <person name="Hu H."/>
            <person name="Zhang G."/>
            <person name="Kronauer D.J."/>
        </authorList>
    </citation>
    <scope>NUCLEOTIDE SEQUENCE [LARGE SCALE GENOMIC DNA]</scope>
</reference>
<name>A0A026VTN8_OOCBI</name>
<sequence>MCTRGLSDDAWTTQFCFSQGGPGVRGRLDWQKDHGKSNYVGMRTGGGLPVLRSATTSIRRLHCPVRSRVPTVP</sequence>
<dbReference type="AlphaFoldDB" id="A0A026VTN8"/>
<proteinExistence type="predicted"/>
<accession>A0A026VTN8</accession>
<keyword evidence="2" id="KW-1185">Reference proteome</keyword>
<organism evidence="1 2">
    <name type="scientific">Ooceraea biroi</name>
    <name type="common">Clonal raider ant</name>
    <name type="synonym">Cerapachys biroi</name>
    <dbReference type="NCBI Taxonomy" id="2015173"/>
    <lineage>
        <taxon>Eukaryota</taxon>
        <taxon>Metazoa</taxon>
        <taxon>Ecdysozoa</taxon>
        <taxon>Arthropoda</taxon>
        <taxon>Hexapoda</taxon>
        <taxon>Insecta</taxon>
        <taxon>Pterygota</taxon>
        <taxon>Neoptera</taxon>
        <taxon>Endopterygota</taxon>
        <taxon>Hymenoptera</taxon>
        <taxon>Apocrita</taxon>
        <taxon>Aculeata</taxon>
        <taxon>Formicoidea</taxon>
        <taxon>Formicidae</taxon>
        <taxon>Dorylinae</taxon>
        <taxon>Ooceraea</taxon>
    </lineage>
</organism>
<protein>
    <submittedName>
        <fullName evidence="1">Uncharacterized protein</fullName>
    </submittedName>
</protein>